<comment type="similarity">
    <text evidence="2">Belongs to the terpene synthase family.</text>
</comment>
<dbReference type="InterPro" id="IPR008949">
    <property type="entry name" value="Isoprenoid_synthase_dom_sf"/>
</dbReference>
<keyword evidence="5" id="KW-1185">Reference proteome</keyword>
<keyword evidence="2" id="KW-0479">Metal-binding</keyword>
<protein>
    <recommendedName>
        <fullName evidence="2">Terpene synthase</fullName>
        <ecNumber evidence="2">4.2.3.-</ecNumber>
    </recommendedName>
</protein>
<reference evidence="4" key="1">
    <citation type="submission" date="2019-08" db="EMBL/GenBank/DDBJ databases">
        <title>Complete genome sequence of a mangrove-derived Streptomyces xiamenensis.</title>
        <authorList>
            <person name="Xu J."/>
        </authorList>
    </citation>
    <scope>NUCLEOTIDE SEQUENCE</scope>
    <source>
        <strain evidence="4">318</strain>
    </source>
</reference>
<sequence>MPQNVTFHLPFQAGSNPESARAGEHHLAWIRAHGLVRGERALSRYREWLLTDLAGYAYPEARGADLDLVTDAVCIGFPLDDQFDGPRGNDPEHVARLSTELAAIPYRVPGTPPALDTALTRAYTDVWQRSAQGMSAAWRTRAAATYTRFFRAYVEEAHNRRSGAVLDEKTYITLRREAVGTGPCFDLIERAGHFELSEELYWSTGVQTLLRCATDVIFLCNDVHSLEREEAQGDPHNLVLITQRSRGCSRAEALERVGTLVGDAVHRFQDTARTLTERHAAGPEGRRLARHIAGLRHWMTGNQRWGTASARYATENIGIEVIPGDIGSTRREDALSGPTAGSTSRAARP</sequence>
<evidence type="ECO:0000256" key="1">
    <source>
        <dbReference type="ARBA" id="ARBA00023239"/>
    </source>
</evidence>
<dbReference type="Gene3D" id="1.10.600.10">
    <property type="entry name" value="Farnesyl Diphosphate Synthase"/>
    <property type="match status" value="1"/>
</dbReference>
<keyword evidence="1 2" id="KW-0456">Lyase</keyword>
<dbReference type="PANTHER" id="PTHR35201">
    <property type="entry name" value="TERPENE SYNTHASE"/>
    <property type="match status" value="1"/>
</dbReference>
<evidence type="ECO:0000313" key="4">
    <source>
        <dbReference type="EMBL" id="AKG42538.1"/>
    </source>
</evidence>
<dbReference type="SFLD" id="SFLDS00005">
    <property type="entry name" value="Isoprenoid_Synthase_Type_I"/>
    <property type="match status" value="1"/>
</dbReference>
<dbReference type="Proteomes" id="UP000034034">
    <property type="component" value="Chromosome"/>
</dbReference>
<keyword evidence="2" id="KW-0460">Magnesium</keyword>
<evidence type="ECO:0000256" key="3">
    <source>
        <dbReference type="SAM" id="MobiDB-lite"/>
    </source>
</evidence>
<dbReference type="SUPFAM" id="SSF48576">
    <property type="entry name" value="Terpenoid synthases"/>
    <property type="match status" value="1"/>
</dbReference>
<proteinExistence type="inferred from homology"/>
<dbReference type="SFLD" id="SFLDG01020">
    <property type="entry name" value="Terpene_Cyclase_Like_2"/>
    <property type="match status" value="1"/>
</dbReference>
<dbReference type="GO" id="GO:0046872">
    <property type="term" value="F:metal ion binding"/>
    <property type="evidence" value="ECO:0007669"/>
    <property type="project" value="UniProtKB-KW"/>
</dbReference>
<evidence type="ECO:0000256" key="2">
    <source>
        <dbReference type="RuleBase" id="RU366034"/>
    </source>
</evidence>
<dbReference type="RefSeq" id="WP_052385343.1">
    <property type="nucleotide sequence ID" value="NZ_CP009922.3"/>
</dbReference>
<evidence type="ECO:0000313" key="5">
    <source>
        <dbReference type="Proteomes" id="UP000034034"/>
    </source>
</evidence>
<gene>
    <name evidence="4" type="ORF">SXIM_11540</name>
</gene>
<dbReference type="EC" id="4.2.3.-" evidence="2"/>
<organism evidence="4 5">
    <name type="scientific">Streptomyces xiamenensis</name>
    <dbReference type="NCBI Taxonomy" id="408015"/>
    <lineage>
        <taxon>Bacteria</taxon>
        <taxon>Bacillati</taxon>
        <taxon>Actinomycetota</taxon>
        <taxon>Actinomycetes</taxon>
        <taxon>Kitasatosporales</taxon>
        <taxon>Streptomycetaceae</taxon>
        <taxon>Streptomyces</taxon>
    </lineage>
</organism>
<dbReference type="PATRIC" id="fig|408015.6.peg.1184"/>
<dbReference type="Pfam" id="PF19086">
    <property type="entry name" value="Terpene_syn_C_2"/>
    <property type="match status" value="1"/>
</dbReference>
<dbReference type="EMBL" id="CP009922">
    <property type="protein sequence ID" value="AKG42538.1"/>
    <property type="molecule type" value="Genomic_DNA"/>
</dbReference>
<accession>A0A0F7FSH4</accession>
<dbReference type="STRING" id="408015.SXIM_11540"/>
<feature type="compositionally biased region" description="Polar residues" evidence="3">
    <location>
        <begin position="339"/>
        <end position="349"/>
    </location>
</feature>
<dbReference type="KEGG" id="sxi:SXIM_11540"/>
<dbReference type="InterPro" id="IPR034686">
    <property type="entry name" value="Terpene_cyclase-like_2"/>
</dbReference>
<dbReference type="PANTHER" id="PTHR35201:SF4">
    <property type="entry name" value="BETA-PINACENE SYNTHASE-RELATED"/>
    <property type="match status" value="1"/>
</dbReference>
<dbReference type="HOGENOM" id="CLU_042538_2_1_11"/>
<dbReference type="AlphaFoldDB" id="A0A0F7FSH4"/>
<name>A0A0F7FSH4_9ACTN</name>
<feature type="region of interest" description="Disordered" evidence="3">
    <location>
        <begin position="324"/>
        <end position="349"/>
    </location>
</feature>
<comment type="cofactor">
    <cofactor evidence="2">
        <name>Mg(2+)</name>
        <dbReference type="ChEBI" id="CHEBI:18420"/>
    </cofactor>
</comment>
<dbReference type="GO" id="GO:0010333">
    <property type="term" value="F:terpene synthase activity"/>
    <property type="evidence" value="ECO:0007669"/>
    <property type="project" value="InterPro"/>
</dbReference>